<keyword evidence="3" id="KW-1185">Reference proteome</keyword>
<dbReference type="AlphaFoldDB" id="A0A0F8A5A0"/>
<proteinExistence type="predicted"/>
<feature type="region of interest" description="Disordered" evidence="1">
    <location>
        <begin position="241"/>
        <end position="311"/>
    </location>
</feature>
<evidence type="ECO:0000256" key="1">
    <source>
        <dbReference type="SAM" id="MobiDB-lite"/>
    </source>
</evidence>
<gene>
    <name evidence="2" type="ORF">HIM_05695</name>
</gene>
<feature type="compositionally biased region" description="Basic and acidic residues" evidence="1">
    <location>
        <begin position="298"/>
        <end position="311"/>
    </location>
</feature>
<accession>A0A0F8A5A0</accession>
<dbReference type="Proteomes" id="UP000054481">
    <property type="component" value="Unassembled WGS sequence"/>
</dbReference>
<evidence type="ECO:0000313" key="2">
    <source>
        <dbReference type="EMBL" id="KJZ74964.1"/>
    </source>
</evidence>
<evidence type="ECO:0000313" key="3">
    <source>
        <dbReference type="Proteomes" id="UP000054481"/>
    </source>
</evidence>
<protein>
    <submittedName>
        <fullName evidence="2">Uncharacterized protein</fullName>
    </submittedName>
</protein>
<name>A0A0F8A5A0_9HYPO</name>
<reference evidence="2 3" key="1">
    <citation type="journal article" date="2014" name="Genome Biol. Evol.">
        <title>Comparative genomics and transcriptomics analyses reveal divergent lifestyle features of nematode endoparasitic fungus Hirsutella minnesotensis.</title>
        <authorList>
            <person name="Lai Y."/>
            <person name="Liu K."/>
            <person name="Zhang X."/>
            <person name="Zhang X."/>
            <person name="Li K."/>
            <person name="Wang N."/>
            <person name="Shu C."/>
            <person name="Wu Y."/>
            <person name="Wang C."/>
            <person name="Bushley K.E."/>
            <person name="Xiang M."/>
            <person name="Liu X."/>
        </authorList>
    </citation>
    <scope>NUCLEOTIDE SEQUENCE [LARGE SCALE GENOMIC DNA]</scope>
    <source>
        <strain evidence="2 3">3608</strain>
    </source>
</reference>
<sequence length="492" mass="56406">MNQVPKDYPAGGHGVSPTEITWHEKLERAWNHYADDLLVSDRQKWGLQVMLYVHDEDGGDSLETNELSRKVRERGDWIAWLSVREMWPRRRIEKSSTYKALQRFWEPHSNFFLDVYPRNWRLRRVDCEEVAARVGESIENDVETYAVECRRISLRRFLQQKYEDRERNVTSTLQRFEVAFYAKVMQYLNDNATKVKFENNESEVDAAIDRLKSQFRSYLSYHHMVLDLNMEWRPIMESPVCSSSAQNDALPSAREESEHAREADTTRRRRRAIKRQRSMQEPKGDASQPVTLDEESDDAMKDADPDTGSKWRVWREGSAEKASLASINKQSSTSTLVSEAGATQGATDVIAKPFRQSAEQEAKEFVKNSKSSVIVRPSYVKDLAATAGHLKDEIAKNMEQQLSSSEGRMTLALKEVIVDAFKELQAQVTDTMQENCDDIQRSSMATEQEITKLDAKTASVIETLAGLGDGSKAQTVYLKELLKNQLAFLEQI</sequence>
<feature type="compositionally biased region" description="Basic residues" evidence="1">
    <location>
        <begin position="267"/>
        <end position="277"/>
    </location>
</feature>
<dbReference type="EMBL" id="KQ030521">
    <property type="protein sequence ID" value="KJZ74964.1"/>
    <property type="molecule type" value="Genomic_DNA"/>
</dbReference>
<organism evidence="2 3">
    <name type="scientific">Hirsutella minnesotensis 3608</name>
    <dbReference type="NCBI Taxonomy" id="1043627"/>
    <lineage>
        <taxon>Eukaryota</taxon>
        <taxon>Fungi</taxon>
        <taxon>Dikarya</taxon>
        <taxon>Ascomycota</taxon>
        <taxon>Pezizomycotina</taxon>
        <taxon>Sordariomycetes</taxon>
        <taxon>Hypocreomycetidae</taxon>
        <taxon>Hypocreales</taxon>
        <taxon>Ophiocordycipitaceae</taxon>
        <taxon>Hirsutella</taxon>
    </lineage>
</organism>
<feature type="compositionally biased region" description="Basic and acidic residues" evidence="1">
    <location>
        <begin position="253"/>
        <end position="266"/>
    </location>
</feature>